<dbReference type="Proteomes" id="UP001642360">
    <property type="component" value="Unassembled WGS sequence"/>
</dbReference>
<evidence type="ECO:0000313" key="2">
    <source>
        <dbReference type="Proteomes" id="UP001642360"/>
    </source>
</evidence>
<comment type="caution">
    <text evidence="1">The sequence shown here is derived from an EMBL/GenBank/DDBJ whole genome shotgun (WGS) entry which is preliminary data.</text>
</comment>
<accession>A0ABC8SWI1</accession>
<organism evidence="1 2">
    <name type="scientific">Ilex paraguariensis</name>
    <name type="common">yerba mate</name>
    <dbReference type="NCBI Taxonomy" id="185542"/>
    <lineage>
        <taxon>Eukaryota</taxon>
        <taxon>Viridiplantae</taxon>
        <taxon>Streptophyta</taxon>
        <taxon>Embryophyta</taxon>
        <taxon>Tracheophyta</taxon>
        <taxon>Spermatophyta</taxon>
        <taxon>Magnoliopsida</taxon>
        <taxon>eudicotyledons</taxon>
        <taxon>Gunneridae</taxon>
        <taxon>Pentapetalae</taxon>
        <taxon>asterids</taxon>
        <taxon>campanulids</taxon>
        <taxon>Aquifoliales</taxon>
        <taxon>Aquifoliaceae</taxon>
        <taxon>Ilex</taxon>
    </lineage>
</organism>
<keyword evidence="2" id="KW-1185">Reference proteome</keyword>
<dbReference type="EMBL" id="CAUOFW020003702">
    <property type="protein sequence ID" value="CAK9161549.1"/>
    <property type="molecule type" value="Genomic_DNA"/>
</dbReference>
<reference evidence="1 2" key="1">
    <citation type="submission" date="2024-02" db="EMBL/GenBank/DDBJ databases">
        <authorList>
            <person name="Vignale AGUSTIN F."/>
            <person name="Sosa J E."/>
            <person name="Modenutti C."/>
        </authorList>
    </citation>
    <scope>NUCLEOTIDE SEQUENCE [LARGE SCALE GENOMIC DNA]</scope>
</reference>
<dbReference type="AlphaFoldDB" id="A0ABC8SWI1"/>
<evidence type="ECO:0000313" key="1">
    <source>
        <dbReference type="EMBL" id="CAK9161549.1"/>
    </source>
</evidence>
<proteinExistence type="predicted"/>
<feature type="non-terminal residue" evidence="1">
    <location>
        <position position="79"/>
    </location>
</feature>
<name>A0ABC8SWI1_9AQUA</name>
<gene>
    <name evidence="1" type="ORF">ILEXP_LOCUS30356</name>
</gene>
<protein>
    <submittedName>
        <fullName evidence="1">Uncharacterized protein</fullName>
    </submittedName>
</protein>
<sequence>MTVKVEAASSTVESIETKEAKPNWKREKKLKLKLNQLEQHPTVAFTFFLRILQLVEQGNELSDCTESEYRAMFSEEVRE</sequence>